<dbReference type="PANTHER" id="PTHR44207:SF1">
    <property type="entry name" value="SURFACE ANTIGEN BSPA-LIKE"/>
    <property type="match status" value="1"/>
</dbReference>
<dbReference type="PROSITE" id="PS50297">
    <property type="entry name" value="ANK_REP_REGION"/>
    <property type="match status" value="1"/>
</dbReference>
<dbReference type="OrthoDB" id="539213at2759"/>
<organism evidence="2 3">
    <name type="scientific">Trichomonas vaginalis (strain ATCC PRA-98 / G3)</name>
    <dbReference type="NCBI Taxonomy" id="412133"/>
    <lineage>
        <taxon>Eukaryota</taxon>
        <taxon>Metamonada</taxon>
        <taxon>Parabasalia</taxon>
        <taxon>Trichomonadida</taxon>
        <taxon>Trichomonadidae</taxon>
        <taxon>Trichomonas</taxon>
    </lineage>
</organism>
<dbReference type="EMBL" id="DS113354">
    <property type="protein sequence ID" value="EAY09587.1"/>
    <property type="molecule type" value="Genomic_DNA"/>
</dbReference>
<sequence>MDHLEVVKYLIYCGCNKNEKTDVNNSVIHWATLKGNFDVVEYLVSIRANLNDKNNDGQTPLDLAKENQNENENYRKIVNLLFKAGAR</sequence>
<dbReference type="InterPro" id="IPR002110">
    <property type="entry name" value="Ankyrin_rpt"/>
</dbReference>
<dbReference type="VEuPathDB" id="TrichDB:TVAGG3_0881680"/>
<gene>
    <name evidence="2" type="ORF">TVAG_056310</name>
</gene>
<dbReference type="Proteomes" id="UP000001542">
    <property type="component" value="Unassembled WGS sequence"/>
</dbReference>
<name>A2ECJ0_TRIV3</name>
<dbReference type="InterPro" id="IPR036770">
    <property type="entry name" value="Ankyrin_rpt-contain_sf"/>
</dbReference>
<reference evidence="2" key="2">
    <citation type="journal article" date="2007" name="Science">
        <title>Draft genome sequence of the sexually transmitted pathogen Trichomonas vaginalis.</title>
        <authorList>
            <person name="Carlton J.M."/>
            <person name="Hirt R.P."/>
            <person name="Silva J.C."/>
            <person name="Delcher A.L."/>
            <person name="Schatz M."/>
            <person name="Zhao Q."/>
            <person name="Wortman J.R."/>
            <person name="Bidwell S.L."/>
            <person name="Alsmark U.C.M."/>
            <person name="Besteiro S."/>
            <person name="Sicheritz-Ponten T."/>
            <person name="Noel C.J."/>
            <person name="Dacks J.B."/>
            <person name="Foster P.G."/>
            <person name="Simillion C."/>
            <person name="Van de Peer Y."/>
            <person name="Miranda-Saavedra D."/>
            <person name="Barton G.J."/>
            <person name="Westrop G.D."/>
            <person name="Mueller S."/>
            <person name="Dessi D."/>
            <person name="Fiori P.L."/>
            <person name="Ren Q."/>
            <person name="Paulsen I."/>
            <person name="Zhang H."/>
            <person name="Bastida-Corcuera F.D."/>
            <person name="Simoes-Barbosa A."/>
            <person name="Brown M.T."/>
            <person name="Hayes R.D."/>
            <person name="Mukherjee M."/>
            <person name="Okumura C.Y."/>
            <person name="Schneider R."/>
            <person name="Smith A.J."/>
            <person name="Vanacova S."/>
            <person name="Villalvazo M."/>
            <person name="Haas B.J."/>
            <person name="Pertea M."/>
            <person name="Feldblyum T.V."/>
            <person name="Utterback T.R."/>
            <person name="Shu C.L."/>
            <person name="Osoegawa K."/>
            <person name="de Jong P.J."/>
            <person name="Hrdy I."/>
            <person name="Horvathova L."/>
            <person name="Zubacova Z."/>
            <person name="Dolezal P."/>
            <person name="Malik S.B."/>
            <person name="Logsdon J.M. Jr."/>
            <person name="Henze K."/>
            <person name="Gupta A."/>
            <person name="Wang C.C."/>
            <person name="Dunne R.L."/>
            <person name="Upcroft J.A."/>
            <person name="Upcroft P."/>
            <person name="White O."/>
            <person name="Salzberg S.L."/>
            <person name="Tang P."/>
            <person name="Chiu C.-H."/>
            <person name="Lee Y.-S."/>
            <person name="Embley T.M."/>
            <person name="Coombs G.H."/>
            <person name="Mottram J.C."/>
            <person name="Tachezy J."/>
            <person name="Fraser-Liggett C.M."/>
            <person name="Johnson P.J."/>
        </authorList>
    </citation>
    <scope>NUCLEOTIDE SEQUENCE [LARGE SCALE GENOMIC DNA]</scope>
    <source>
        <strain evidence="2">G3</strain>
    </source>
</reference>
<dbReference type="AlphaFoldDB" id="A2ECJ0"/>
<dbReference type="VEuPathDB" id="TrichDB:TVAG_056310"/>
<dbReference type="PANTHER" id="PTHR44207">
    <property type="entry name" value="SURFACE ANTIGEN BSPA-LIKE-RELATED"/>
    <property type="match status" value="1"/>
</dbReference>
<dbReference type="RefSeq" id="XP_001321810.1">
    <property type="nucleotide sequence ID" value="XM_001321775.1"/>
</dbReference>
<reference evidence="2" key="1">
    <citation type="submission" date="2006-10" db="EMBL/GenBank/DDBJ databases">
        <authorList>
            <person name="Amadeo P."/>
            <person name="Zhao Q."/>
            <person name="Wortman J."/>
            <person name="Fraser-Liggett C."/>
            <person name="Carlton J."/>
        </authorList>
    </citation>
    <scope>NUCLEOTIDE SEQUENCE</scope>
    <source>
        <strain evidence="2">G3</strain>
    </source>
</reference>
<evidence type="ECO:0000256" key="1">
    <source>
        <dbReference type="PROSITE-ProRule" id="PRU00023"/>
    </source>
</evidence>
<keyword evidence="3" id="KW-1185">Reference proteome</keyword>
<accession>A2ECJ0</accession>
<proteinExistence type="predicted"/>
<dbReference type="SUPFAM" id="SSF48403">
    <property type="entry name" value="Ankyrin repeat"/>
    <property type="match status" value="1"/>
</dbReference>
<keyword evidence="1" id="KW-0040">ANK repeat</keyword>
<dbReference type="SMR" id="A2ECJ0"/>
<dbReference type="KEGG" id="tva:4767510"/>
<evidence type="ECO:0000313" key="3">
    <source>
        <dbReference type="Proteomes" id="UP000001542"/>
    </source>
</evidence>
<dbReference type="Gene3D" id="1.25.40.20">
    <property type="entry name" value="Ankyrin repeat-containing domain"/>
    <property type="match status" value="1"/>
</dbReference>
<dbReference type="SMART" id="SM00248">
    <property type="entry name" value="ANK"/>
    <property type="match status" value="2"/>
</dbReference>
<dbReference type="PROSITE" id="PS50088">
    <property type="entry name" value="ANK_REPEAT"/>
    <property type="match status" value="2"/>
</dbReference>
<dbReference type="InParanoid" id="A2ECJ0"/>
<dbReference type="Pfam" id="PF12796">
    <property type="entry name" value="Ank_2"/>
    <property type="match status" value="1"/>
</dbReference>
<feature type="repeat" description="ANK" evidence="1">
    <location>
        <begin position="56"/>
        <end position="87"/>
    </location>
</feature>
<dbReference type="STRING" id="5722.A2ECJ0"/>
<evidence type="ECO:0000313" key="2">
    <source>
        <dbReference type="EMBL" id="EAY09587.1"/>
    </source>
</evidence>
<feature type="repeat" description="ANK" evidence="1">
    <location>
        <begin position="23"/>
        <end position="55"/>
    </location>
</feature>
<protein>
    <submittedName>
        <fullName evidence="2">Ankyrin repeat protein, putative</fullName>
    </submittedName>
</protein>